<comment type="subunit">
    <text evidence="2">Monomer.</text>
</comment>
<evidence type="ECO:0000256" key="2">
    <source>
        <dbReference type="ARBA" id="ARBA00011245"/>
    </source>
</evidence>
<dbReference type="HOGENOM" id="CLU_042529_14_1_5"/>
<keyword evidence="7" id="KW-1015">Disulfide bond</keyword>
<organism evidence="15 16">
    <name type="scientific">Azorhizobium caulinodans (strain ATCC 43989 / DSM 5975 / JCM 20966 / LMG 6465 / NBRC 14845 / NCIMB 13405 / ORS 571)</name>
    <dbReference type="NCBI Taxonomy" id="438753"/>
    <lineage>
        <taxon>Bacteria</taxon>
        <taxon>Pseudomonadati</taxon>
        <taxon>Pseudomonadota</taxon>
        <taxon>Alphaproteobacteria</taxon>
        <taxon>Hyphomicrobiales</taxon>
        <taxon>Xanthobacteraceae</taxon>
        <taxon>Azorhizobium</taxon>
    </lineage>
</organism>
<dbReference type="CDD" id="cd03017">
    <property type="entry name" value="PRX_BCP"/>
    <property type="match status" value="1"/>
</dbReference>
<comment type="catalytic activity">
    <reaction evidence="12">
        <text>a hydroperoxide + [thioredoxin]-dithiol = an alcohol + [thioredoxin]-disulfide + H2O</text>
        <dbReference type="Rhea" id="RHEA:62620"/>
        <dbReference type="Rhea" id="RHEA-COMP:10698"/>
        <dbReference type="Rhea" id="RHEA-COMP:10700"/>
        <dbReference type="ChEBI" id="CHEBI:15377"/>
        <dbReference type="ChEBI" id="CHEBI:29950"/>
        <dbReference type="ChEBI" id="CHEBI:30879"/>
        <dbReference type="ChEBI" id="CHEBI:35924"/>
        <dbReference type="ChEBI" id="CHEBI:50058"/>
        <dbReference type="EC" id="1.11.1.24"/>
    </reaction>
</comment>
<comment type="function">
    <text evidence="1">Thiol-specific peroxidase that catalyzes the reduction of hydrogen peroxide and organic hydroperoxides to water and alcohols, respectively. Plays a role in cell protection against oxidative stress by detoxifying peroxides and as sensor of hydrogen peroxide-mediated signaling events.</text>
</comment>
<evidence type="ECO:0000256" key="11">
    <source>
        <dbReference type="ARBA" id="ARBA00042639"/>
    </source>
</evidence>
<evidence type="ECO:0000256" key="8">
    <source>
        <dbReference type="ARBA" id="ARBA00023284"/>
    </source>
</evidence>
<evidence type="ECO:0000256" key="4">
    <source>
        <dbReference type="ARBA" id="ARBA00022559"/>
    </source>
</evidence>
<evidence type="ECO:0000259" key="14">
    <source>
        <dbReference type="PROSITE" id="PS51352"/>
    </source>
</evidence>
<keyword evidence="6" id="KW-0560">Oxidoreductase</keyword>
<dbReference type="KEGG" id="azc:AZC_3622"/>
<reference evidence="16" key="2">
    <citation type="submission" date="2007-04" db="EMBL/GenBank/DDBJ databases">
        <title>Complete genome sequence of the nitrogen-fixing bacterium Azorhizobium caulinodans ORS571.</title>
        <authorList>
            <person name="Lee K.B."/>
            <person name="Backer P.D."/>
            <person name="Aono T."/>
            <person name="Liu C.T."/>
            <person name="Suzuki S."/>
            <person name="Suzuki T."/>
            <person name="Kaneko T."/>
            <person name="Yamada M."/>
            <person name="Tabata S."/>
            <person name="Kupfer D.M."/>
            <person name="Najar F.Z."/>
            <person name="Wiley G.B."/>
            <person name="Roe B."/>
            <person name="Binnewies T."/>
            <person name="Ussery D."/>
            <person name="Vereecke D."/>
            <person name="Gevers D."/>
            <person name="Holsters M."/>
            <person name="Oyaizu H."/>
        </authorList>
    </citation>
    <scope>NUCLEOTIDE SEQUENCE [LARGE SCALE GENOMIC DNA]</scope>
    <source>
        <strain evidence="16">ATCC 43989 / DSM 5975 / JCM 20966 / LMG 6465 / NBRC 14845 / NCIMB 13405 / ORS 571</strain>
    </source>
</reference>
<keyword evidence="4" id="KW-0575">Peroxidase</keyword>
<gene>
    <name evidence="15" type="ordered locus">AZC_3622</name>
</gene>
<evidence type="ECO:0000256" key="3">
    <source>
        <dbReference type="ARBA" id="ARBA00013017"/>
    </source>
</evidence>
<dbReference type="InterPro" id="IPR013766">
    <property type="entry name" value="Thioredoxin_domain"/>
</dbReference>
<proteinExistence type="inferred from homology"/>
<accession>A8IFJ5</accession>
<evidence type="ECO:0000256" key="10">
    <source>
        <dbReference type="ARBA" id="ARBA00038489"/>
    </source>
</evidence>
<dbReference type="SUPFAM" id="SSF52833">
    <property type="entry name" value="Thioredoxin-like"/>
    <property type="match status" value="1"/>
</dbReference>
<evidence type="ECO:0000256" key="1">
    <source>
        <dbReference type="ARBA" id="ARBA00003330"/>
    </source>
</evidence>
<dbReference type="InterPro" id="IPR050924">
    <property type="entry name" value="Peroxiredoxin_BCP/PrxQ"/>
</dbReference>
<dbReference type="GO" id="GO:0005737">
    <property type="term" value="C:cytoplasm"/>
    <property type="evidence" value="ECO:0007669"/>
    <property type="project" value="TreeGrafter"/>
</dbReference>
<dbReference type="STRING" id="438753.AZC_3622"/>
<dbReference type="GO" id="GO:0045454">
    <property type="term" value="P:cell redox homeostasis"/>
    <property type="evidence" value="ECO:0007669"/>
    <property type="project" value="TreeGrafter"/>
</dbReference>
<dbReference type="InterPro" id="IPR000866">
    <property type="entry name" value="AhpC/TSA"/>
</dbReference>
<dbReference type="PANTHER" id="PTHR42801:SF4">
    <property type="entry name" value="AHPC_TSA FAMILY PROTEIN"/>
    <property type="match status" value="1"/>
</dbReference>
<reference evidence="15 16" key="1">
    <citation type="journal article" date="2007" name="Appl. Environ. Microbiol.">
        <title>Rhizobial factors required for stem nodule maturation and maintenance in Sesbania rostrata-Azorhizobium caulinodans ORS571 symbiosis.</title>
        <authorList>
            <person name="Suzuki S."/>
            <person name="Aono T."/>
            <person name="Lee KB."/>
            <person name="Suzuki T."/>
            <person name="Liu CT."/>
            <person name="Miwa H."/>
            <person name="Wakao S."/>
            <person name="Iki T."/>
            <person name="Oyaizu H."/>
        </authorList>
    </citation>
    <scope>NUCLEOTIDE SEQUENCE [LARGE SCALE GENOMIC DNA]</scope>
    <source>
        <strain evidence="16">ATCC 43989 / DSM 5975 / JCM 20966 / LMG 6465 / NBRC 14845 / NCIMB 13405 / ORS 571</strain>
    </source>
</reference>
<dbReference type="NCBIfam" id="NF006960">
    <property type="entry name" value="PRK09437.1"/>
    <property type="match status" value="1"/>
</dbReference>
<dbReference type="EMBL" id="AP009384">
    <property type="protein sequence ID" value="BAF89620.1"/>
    <property type="molecule type" value="Genomic_DNA"/>
</dbReference>
<feature type="domain" description="Thioredoxin" evidence="14">
    <location>
        <begin position="18"/>
        <end position="170"/>
    </location>
</feature>
<dbReference type="Proteomes" id="UP000000270">
    <property type="component" value="Chromosome"/>
</dbReference>
<dbReference type="eggNOG" id="COG1225">
    <property type="taxonomic scope" value="Bacteria"/>
</dbReference>
<dbReference type="PANTHER" id="PTHR42801">
    <property type="entry name" value="THIOREDOXIN-DEPENDENT PEROXIDE REDUCTASE"/>
    <property type="match status" value="1"/>
</dbReference>
<evidence type="ECO:0000256" key="5">
    <source>
        <dbReference type="ARBA" id="ARBA00022862"/>
    </source>
</evidence>
<dbReference type="Pfam" id="PF00578">
    <property type="entry name" value="AhpC-TSA"/>
    <property type="match status" value="1"/>
</dbReference>
<evidence type="ECO:0000256" key="9">
    <source>
        <dbReference type="ARBA" id="ARBA00032824"/>
    </source>
</evidence>
<dbReference type="PROSITE" id="PS51352">
    <property type="entry name" value="THIOREDOXIN_2"/>
    <property type="match status" value="1"/>
</dbReference>
<keyword evidence="16" id="KW-1185">Reference proteome</keyword>
<evidence type="ECO:0000313" key="16">
    <source>
        <dbReference type="Proteomes" id="UP000000270"/>
    </source>
</evidence>
<protein>
    <recommendedName>
        <fullName evidence="3">thioredoxin-dependent peroxiredoxin</fullName>
        <ecNumber evidence="3">1.11.1.24</ecNumber>
    </recommendedName>
    <alternativeName>
        <fullName evidence="9">Thioredoxin peroxidase</fullName>
    </alternativeName>
    <alternativeName>
        <fullName evidence="11">Thioredoxin-dependent peroxiredoxin Bcp</fullName>
    </alternativeName>
</protein>
<keyword evidence="8" id="KW-0676">Redox-active center</keyword>
<evidence type="ECO:0000256" key="13">
    <source>
        <dbReference type="PIRSR" id="PIRSR000239-1"/>
    </source>
</evidence>
<reference evidence="15 16" key="4">
    <citation type="journal article" date="2009" name="Appl. Environ. Microbiol.">
        <title>Comparative genome-wide transcriptional profiling of Azorhizobium caulinodans ORS571 grown under free-living and symbiotic conditions.</title>
        <authorList>
            <person name="Tsukada S."/>
            <person name="Aono T."/>
            <person name="Akiba N."/>
            <person name="Lee KB."/>
            <person name="Liu CT."/>
            <person name="Toyazaki H."/>
            <person name="Oyaizu H."/>
        </authorList>
    </citation>
    <scope>NUCLEOTIDE SEQUENCE [LARGE SCALE GENOMIC DNA]</scope>
    <source>
        <strain evidence="16">ATCC 43989 / DSM 5975 / JCM 20966 / LMG 6465 / NBRC 14845 / NCIMB 13405 / ORS 571</strain>
    </source>
</reference>
<evidence type="ECO:0000256" key="6">
    <source>
        <dbReference type="ARBA" id="ARBA00023002"/>
    </source>
</evidence>
<reference evidence="15 16" key="3">
    <citation type="journal article" date="2008" name="BMC Genomics">
        <title>The genome of the versatile nitrogen fixer Azorhizobium caulinodans ORS571.</title>
        <authorList>
            <person name="Lee KB."/>
            <person name="Backer P.D."/>
            <person name="Aono T."/>
            <person name="Liu CT."/>
            <person name="Suzuki S."/>
            <person name="Suzuki T."/>
            <person name="Kaneko T."/>
            <person name="Yamada M."/>
            <person name="Tabata S."/>
            <person name="Kupfer D.M."/>
            <person name="Najar F.Z."/>
            <person name="Wiley G.B."/>
            <person name="Roe B."/>
            <person name="Binnewies T.T."/>
            <person name="Ussery D.W."/>
            <person name="D'Haeze W."/>
            <person name="Herder J.D."/>
            <person name="Gevers D."/>
            <person name="Vereecke D."/>
            <person name="Holsters M."/>
            <person name="Oyaizu H."/>
        </authorList>
    </citation>
    <scope>NUCLEOTIDE SEQUENCE [LARGE SCALE GENOMIC DNA]</scope>
    <source>
        <strain evidence="16">ATCC 43989 / DSM 5975 / JCM 20966 / LMG 6465 / NBRC 14845 / NCIMB 13405 / ORS 571</strain>
    </source>
</reference>
<dbReference type="InterPro" id="IPR024706">
    <property type="entry name" value="Peroxiredoxin_AhpC-typ"/>
</dbReference>
<reference evidence="15 16" key="5">
    <citation type="journal article" date="2010" name="Appl. Environ. Microbiol.">
        <title>phrR-like gene praR of Azorhizobium caulinodans ORS571 is essential for symbiosis with Sesbania rostrata and is involved in expression of reb genes.</title>
        <authorList>
            <person name="Akiba N."/>
            <person name="Aono T."/>
            <person name="Toyazaki H."/>
            <person name="Sato S."/>
            <person name="Oyaizu H."/>
        </authorList>
    </citation>
    <scope>NUCLEOTIDE SEQUENCE [LARGE SCALE GENOMIC DNA]</scope>
    <source>
        <strain evidence="16">ATCC 43989 / DSM 5975 / JCM 20966 / LMG 6465 / NBRC 14845 / NCIMB 13405 / ORS 571</strain>
    </source>
</reference>
<dbReference type="GO" id="GO:0034599">
    <property type="term" value="P:cellular response to oxidative stress"/>
    <property type="evidence" value="ECO:0007669"/>
    <property type="project" value="TreeGrafter"/>
</dbReference>
<comment type="similarity">
    <text evidence="10">Belongs to the peroxiredoxin family. BCP/PrxQ subfamily.</text>
</comment>
<name>A8IFJ5_AZOC5</name>
<dbReference type="PIRSF" id="PIRSF000239">
    <property type="entry name" value="AHPC"/>
    <property type="match status" value="1"/>
</dbReference>
<dbReference type="InterPro" id="IPR036249">
    <property type="entry name" value="Thioredoxin-like_sf"/>
</dbReference>
<dbReference type="AlphaFoldDB" id="A8IFJ5"/>
<dbReference type="EC" id="1.11.1.24" evidence="3"/>
<evidence type="ECO:0000256" key="12">
    <source>
        <dbReference type="ARBA" id="ARBA00049091"/>
    </source>
</evidence>
<keyword evidence="5" id="KW-0049">Antioxidant</keyword>
<reference evidence="15 16" key="6">
    <citation type="journal article" date="2011" name="Appl. Environ. Microbiol.">
        <title>Involvement of the azorhizobial chromosome partition gene (parA) in the onset of bacteroid differentiation during Sesbania rostrata stem nodule development.</title>
        <authorList>
            <person name="Liu CT."/>
            <person name="Lee KB."/>
            <person name="Wang YS."/>
            <person name="Peng MH."/>
            <person name="Lee KT."/>
            <person name="Suzuki S."/>
            <person name="Suzuki T."/>
            <person name="Oyaizu H."/>
        </authorList>
    </citation>
    <scope>NUCLEOTIDE SEQUENCE [LARGE SCALE GENOMIC DNA]</scope>
    <source>
        <strain evidence="16">ATCC 43989 / DSM 5975 / JCM 20966 / LMG 6465 / NBRC 14845 / NCIMB 13405 / ORS 571</strain>
    </source>
</reference>
<dbReference type="GO" id="GO:0008379">
    <property type="term" value="F:thioredoxin peroxidase activity"/>
    <property type="evidence" value="ECO:0007669"/>
    <property type="project" value="TreeGrafter"/>
</dbReference>
<evidence type="ECO:0000313" key="15">
    <source>
        <dbReference type="EMBL" id="BAF89620.1"/>
    </source>
</evidence>
<feature type="active site" description="Cysteine sulfenic acid (-SOH) intermediate; for peroxidase activity" evidence="13">
    <location>
        <position position="60"/>
    </location>
</feature>
<dbReference type="FunFam" id="3.40.30.10:FF:000007">
    <property type="entry name" value="Thioredoxin-dependent thiol peroxidase"/>
    <property type="match status" value="1"/>
</dbReference>
<sequence length="170" mass="18337">MRLYDVVTSKGRQMSQIPAIGTPAPAFTLPRDGGGEVSLKDFAGRKLVLYFYPKADTPGCTKEAIAFNGLRAEFAAADTAILGVSADAVKAQDKFKTKYTLEFPLGSDETHAMLEAYGVWAEKSMYGKTYMGVSRATLLIGRDGKVAQVWPKVKVDGHAEDVLKAAQALD</sequence>
<evidence type="ECO:0000256" key="7">
    <source>
        <dbReference type="ARBA" id="ARBA00023157"/>
    </source>
</evidence>
<dbReference type="Gene3D" id="3.40.30.10">
    <property type="entry name" value="Glutaredoxin"/>
    <property type="match status" value="1"/>
</dbReference>